<evidence type="ECO:0000256" key="6">
    <source>
        <dbReference type="SAM" id="SignalP"/>
    </source>
</evidence>
<dbReference type="Proteomes" id="UP001620626">
    <property type="component" value="Unassembled WGS sequence"/>
</dbReference>
<evidence type="ECO:0000256" key="4">
    <source>
        <dbReference type="SAM" id="MobiDB-lite"/>
    </source>
</evidence>
<sequence length="753" mass="85638">MIRLFFSFNLLFHLLFFSSSIFASLLDDNDAFSLQKYSEVLRNLSSSDPKNSKSFADQREKGGDGKRWPFEWHRHKINPKVEVGNSTSQKGETEFVDIRISRGSIRGTVSYDAGLDKPAYLFRGIPMAEPPVGKLRFRSLQKKRPWGKVLNATKYSPACLSNTTRTHSPQHFISEDCIYMNVFTSPKCMEKPCPVLFYVHGGGFVYDSATMFNDSQIVHKYASDGIVFLIPAYRLGVFGFFDLGNDRTVKRNLGMHDIIFALEWTRREVKAFGGDSDRVTVMGNSAGGSAVAYLCSSPAVTERHFQQAIISSGVPSFLNDTNLKPSLAFHRHLFSDWQMAECLRRVDSLDLLRQQQIIEEKSNLLFVGPETDTELLPAKNYVALLKHWKVPLRIIYVTTKDEYEGPASNKSFADKSAKLDSECTQRLLPMGYLSSAAHNVCVEKYSDTFYTEESMRVSYESMHAEAFLTALVNTRQTGRSYVGEFEVANYSNHANDMYFFIGLHQIPMDRLDLRLMDWYYPQMIKNFVKGKAPDIGWKPQNWNGRNYFRITFNVSDNGTLTDWPHGVDGYQDMAGIDFWLRELPLVEQNATRETEEEGKEEEQTWQSVFVPRGWQGDGKRMERRNESINHSRLAMSALMAHGTFMAKPLPDEMVGMPMDDEDEGTEGADEENGTSDNGKLALGGGELRRVWTAFWLALSAIVLLAIALLLLMVKRRRNYAYAYSSNNSTGDSEFCTEKSRIYVANDTNAMRYS</sequence>
<dbReference type="EMBL" id="JBICBT010000941">
    <property type="protein sequence ID" value="KAL3091708.1"/>
    <property type="molecule type" value="Genomic_DNA"/>
</dbReference>
<comment type="similarity">
    <text evidence="1">Belongs to the type-B carboxylesterase/lipase family.</text>
</comment>
<accession>A0ABD2JM82</accession>
<keyword evidence="5" id="KW-0812">Transmembrane</keyword>
<dbReference type="Gene3D" id="3.40.50.1820">
    <property type="entry name" value="alpha/beta hydrolase"/>
    <property type="match status" value="1"/>
</dbReference>
<keyword evidence="9" id="KW-1185">Reference proteome</keyword>
<keyword evidence="5" id="KW-0472">Membrane</keyword>
<dbReference type="AlphaFoldDB" id="A0ABD2JM82"/>
<feature type="transmembrane region" description="Helical" evidence="5">
    <location>
        <begin position="690"/>
        <end position="713"/>
    </location>
</feature>
<feature type="chain" id="PRO_5044764461" description="Carboxylesterase type B domain-containing protein" evidence="6">
    <location>
        <begin position="24"/>
        <end position="753"/>
    </location>
</feature>
<keyword evidence="3" id="KW-0378">Hydrolase</keyword>
<dbReference type="SUPFAM" id="SSF53474">
    <property type="entry name" value="alpha/beta-Hydrolases"/>
    <property type="match status" value="1"/>
</dbReference>
<feature type="domain" description="Carboxylesterase type B" evidence="7">
    <location>
        <begin position="98"/>
        <end position="555"/>
    </location>
</feature>
<keyword evidence="5" id="KW-1133">Transmembrane helix</keyword>
<gene>
    <name evidence="8" type="ORF">niasHT_024290</name>
</gene>
<keyword evidence="6" id="KW-0732">Signal</keyword>
<comment type="caution">
    <text evidence="8">The sequence shown here is derived from an EMBL/GenBank/DDBJ whole genome shotgun (WGS) entry which is preliminary data.</text>
</comment>
<feature type="compositionally biased region" description="Basic and acidic residues" evidence="4">
    <location>
        <begin position="56"/>
        <end position="67"/>
    </location>
</feature>
<feature type="region of interest" description="Disordered" evidence="4">
    <location>
        <begin position="657"/>
        <end position="678"/>
    </location>
</feature>
<keyword evidence="2" id="KW-0719">Serine esterase</keyword>
<dbReference type="PANTHER" id="PTHR45580:SF6">
    <property type="entry name" value="CARBOXYLESTERASE TYPE B DOMAIN-CONTAINING PROTEIN"/>
    <property type="match status" value="1"/>
</dbReference>
<feature type="signal peptide" evidence="6">
    <location>
        <begin position="1"/>
        <end position="23"/>
    </location>
</feature>
<name>A0ABD2JM82_9BILA</name>
<evidence type="ECO:0000256" key="1">
    <source>
        <dbReference type="ARBA" id="ARBA00005964"/>
    </source>
</evidence>
<dbReference type="InterPro" id="IPR029058">
    <property type="entry name" value="AB_hydrolase_fold"/>
</dbReference>
<protein>
    <recommendedName>
        <fullName evidence="7">Carboxylesterase type B domain-containing protein</fullName>
    </recommendedName>
</protein>
<evidence type="ECO:0000256" key="3">
    <source>
        <dbReference type="ARBA" id="ARBA00022801"/>
    </source>
</evidence>
<feature type="compositionally biased region" description="Polar residues" evidence="4">
    <location>
        <begin position="44"/>
        <end position="55"/>
    </location>
</feature>
<dbReference type="PROSITE" id="PS00122">
    <property type="entry name" value="CARBOXYLESTERASE_B_1"/>
    <property type="match status" value="1"/>
</dbReference>
<evidence type="ECO:0000256" key="5">
    <source>
        <dbReference type="SAM" id="Phobius"/>
    </source>
</evidence>
<evidence type="ECO:0000256" key="2">
    <source>
        <dbReference type="ARBA" id="ARBA00022487"/>
    </source>
</evidence>
<dbReference type="PANTHER" id="PTHR45580">
    <property type="entry name" value="PROTEIN CBG05369"/>
    <property type="match status" value="1"/>
</dbReference>
<organism evidence="8 9">
    <name type="scientific">Heterodera trifolii</name>
    <dbReference type="NCBI Taxonomy" id="157864"/>
    <lineage>
        <taxon>Eukaryota</taxon>
        <taxon>Metazoa</taxon>
        <taxon>Ecdysozoa</taxon>
        <taxon>Nematoda</taxon>
        <taxon>Chromadorea</taxon>
        <taxon>Rhabditida</taxon>
        <taxon>Tylenchina</taxon>
        <taxon>Tylenchomorpha</taxon>
        <taxon>Tylenchoidea</taxon>
        <taxon>Heteroderidae</taxon>
        <taxon>Heteroderinae</taxon>
        <taxon>Heterodera</taxon>
    </lineage>
</organism>
<feature type="region of interest" description="Disordered" evidence="4">
    <location>
        <begin position="44"/>
        <end position="67"/>
    </location>
</feature>
<evidence type="ECO:0000313" key="9">
    <source>
        <dbReference type="Proteomes" id="UP001620626"/>
    </source>
</evidence>
<dbReference type="InterPro" id="IPR002018">
    <property type="entry name" value="CarbesteraseB"/>
</dbReference>
<feature type="compositionally biased region" description="Acidic residues" evidence="4">
    <location>
        <begin position="658"/>
        <end position="673"/>
    </location>
</feature>
<evidence type="ECO:0000313" key="8">
    <source>
        <dbReference type="EMBL" id="KAL3091708.1"/>
    </source>
</evidence>
<dbReference type="Pfam" id="PF00135">
    <property type="entry name" value="COesterase"/>
    <property type="match status" value="1"/>
</dbReference>
<reference evidence="8 9" key="1">
    <citation type="submission" date="2024-10" db="EMBL/GenBank/DDBJ databases">
        <authorList>
            <person name="Kim D."/>
        </authorList>
    </citation>
    <scope>NUCLEOTIDE SEQUENCE [LARGE SCALE GENOMIC DNA]</scope>
    <source>
        <strain evidence="8">BH-2024</strain>
    </source>
</reference>
<dbReference type="GO" id="GO:0052689">
    <property type="term" value="F:carboxylic ester hydrolase activity"/>
    <property type="evidence" value="ECO:0007669"/>
    <property type="project" value="UniProtKB-KW"/>
</dbReference>
<proteinExistence type="inferred from homology"/>
<evidence type="ECO:0000259" key="7">
    <source>
        <dbReference type="Pfam" id="PF00135"/>
    </source>
</evidence>
<dbReference type="InterPro" id="IPR019826">
    <property type="entry name" value="Carboxylesterase_B_AS"/>
</dbReference>